<reference evidence="3" key="1">
    <citation type="journal article" date="2019" name="Int. J. Syst. Evol. Microbiol.">
        <title>The Global Catalogue of Microorganisms (GCM) 10K type strain sequencing project: providing services to taxonomists for standard genome sequencing and annotation.</title>
        <authorList>
            <consortium name="The Broad Institute Genomics Platform"/>
            <consortium name="The Broad Institute Genome Sequencing Center for Infectious Disease"/>
            <person name="Wu L."/>
            <person name="Ma J."/>
        </authorList>
    </citation>
    <scope>NUCLEOTIDE SEQUENCE [LARGE SCALE GENOMIC DNA]</scope>
    <source>
        <strain evidence="3">CCUG 48316</strain>
    </source>
</reference>
<sequence length="84" mass="9416">MPRYHFNVFDGYSGSDEEGCEFPDWSSARLAAIKLAGEILREDPYRILACPDWRIEVTDQTGLVLIRLDFCAVESPVVTHAALA</sequence>
<keyword evidence="3" id="KW-1185">Reference proteome</keyword>
<evidence type="ECO:0000313" key="3">
    <source>
        <dbReference type="Proteomes" id="UP001596292"/>
    </source>
</evidence>
<proteinExistence type="predicted"/>
<accession>A0ABW2BRN6</accession>
<dbReference type="EMBL" id="JBHSWN010000001">
    <property type="protein sequence ID" value="MFC6792681.1"/>
    <property type="molecule type" value="Genomic_DNA"/>
</dbReference>
<name>A0ABW2BRN6_9HYPH</name>
<evidence type="ECO:0000259" key="1">
    <source>
        <dbReference type="Pfam" id="PF21834"/>
    </source>
</evidence>
<comment type="caution">
    <text evidence="2">The sequence shown here is derived from an EMBL/GenBank/DDBJ whole genome shotgun (WGS) entry which is preliminary data.</text>
</comment>
<dbReference type="InterPro" id="IPR054189">
    <property type="entry name" value="DUF6894"/>
</dbReference>
<dbReference type="Pfam" id="PF21834">
    <property type="entry name" value="DUF6894"/>
    <property type="match status" value="1"/>
</dbReference>
<evidence type="ECO:0000313" key="2">
    <source>
        <dbReference type="EMBL" id="MFC6792681.1"/>
    </source>
</evidence>
<dbReference type="RefSeq" id="WP_378974845.1">
    <property type="nucleotide sequence ID" value="NZ_JBHSWN010000001.1"/>
</dbReference>
<gene>
    <name evidence="2" type="ORF">ACFQE0_25865</name>
</gene>
<dbReference type="Proteomes" id="UP001596292">
    <property type="component" value="Unassembled WGS sequence"/>
</dbReference>
<organism evidence="2 3">
    <name type="scientific">Methylobacterium komagatae</name>
    <dbReference type="NCBI Taxonomy" id="374425"/>
    <lineage>
        <taxon>Bacteria</taxon>
        <taxon>Pseudomonadati</taxon>
        <taxon>Pseudomonadota</taxon>
        <taxon>Alphaproteobacteria</taxon>
        <taxon>Hyphomicrobiales</taxon>
        <taxon>Methylobacteriaceae</taxon>
        <taxon>Methylobacterium</taxon>
    </lineage>
</organism>
<feature type="domain" description="DUF6894" evidence="1">
    <location>
        <begin position="3"/>
        <end position="70"/>
    </location>
</feature>
<protein>
    <submittedName>
        <fullName evidence="2">DUF6894 family protein</fullName>
    </submittedName>
</protein>